<dbReference type="Pfam" id="PF00891">
    <property type="entry name" value="Methyltransf_2"/>
    <property type="match status" value="1"/>
</dbReference>
<name>A0AAJ0FB54_9PEZI</name>
<protein>
    <submittedName>
        <fullName evidence="5">S-adenosyl-L-methionine-dependent methyltransferase</fullName>
    </submittedName>
</protein>
<evidence type="ECO:0000256" key="2">
    <source>
        <dbReference type="ARBA" id="ARBA00022679"/>
    </source>
</evidence>
<dbReference type="CDD" id="cd02440">
    <property type="entry name" value="AdoMet_MTases"/>
    <property type="match status" value="1"/>
</dbReference>
<dbReference type="Gene3D" id="3.40.50.150">
    <property type="entry name" value="Vaccinia Virus protein VP39"/>
    <property type="match status" value="1"/>
</dbReference>
<keyword evidence="3" id="KW-0949">S-adenosyl-L-methionine</keyword>
<evidence type="ECO:0000313" key="6">
    <source>
        <dbReference type="Proteomes" id="UP001239445"/>
    </source>
</evidence>
<reference evidence="5" key="1">
    <citation type="submission" date="2023-06" db="EMBL/GenBank/DDBJ databases">
        <title>Genome-scale phylogeny and comparative genomics of the fungal order Sordariales.</title>
        <authorList>
            <consortium name="Lawrence Berkeley National Laboratory"/>
            <person name="Hensen N."/>
            <person name="Bonometti L."/>
            <person name="Westerberg I."/>
            <person name="Brannstrom I.O."/>
            <person name="Guillou S."/>
            <person name="Cros-Aarteil S."/>
            <person name="Calhoun S."/>
            <person name="Haridas S."/>
            <person name="Kuo A."/>
            <person name="Mondo S."/>
            <person name="Pangilinan J."/>
            <person name="Riley R."/>
            <person name="Labutti K."/>
            <person name="Andreopoulos B."/>
            <person name="Lipzen A."/>
            <person name="Chen C."/>
            <person name="Yanf M."/>
            <person name="Daum C."/>
            <person name="Ng V."/>
            <person name="Clum A."/>
            <person name="Steindorff A."/>
            <person name="Ohm R."/>
            <person name="Martin F."/>
            <person name="Silar P."/>
            <person name="Natvig D."/>
            <person name="Lalanne C."/>
            <person name="Gautier V."/>
            <person name="Ament-Velasquez S.L."/>
            <person name="Kruys A."/>
            <person name="Hutchinson M.I."/>
            <person name="Powell A.J."/>
            <person name="Barry K."/>
            <person name="Miller A.N."/>
            <person name="Grigoriev I.V."/>
            <person name="Debuchy R."/>
            <person name="Gladieux P."/>
            <person name="Thoren M.H."/>
            <person name="Johannesson H."/>
        </authorList>
    </citation>
    <scope>NUCLEOTIDE SEQUENCE</scope>
    <source>
        <strain evidence="5">PSN4</strain>
    </source>
</reference>
<dbReference type="SUPFAM" id="SSF46785">
    <property type="entry name" value="Winged helix' DNA-binding domain"/>
    <property type="match status" value="1"/>
</dbReference>
<dbReference type="InterPro" id="IPR016461">
    <property type="entry name" value="COMT-like"/>
</dbReference>
<dbReference type="PANTHER" id="PTHR43712:SF12">
    <property type="entry name" value="STERIGMATOCYSTIN 8-O-METHYLTRANSFERASE"/>
    <property type="match status" value="1"/>
</dbReference>
<comment type="caution">
    <text evidence="5">The sequence shown here is derived from an EMBL/GenBank/DDBJ whole genome shotgun (WGS) entry which is preliminary data.</text>
</comment>
<evidence type="ECO:0000256" key="1">
    <source>
        <dbReference type="ARBA" id="ARBA00022603"/>
    </source>
</evidence>
<dbReference type="InterPro" id="IPR036388">
    <property type="entry name" value="WH-like_DNA-bd_sf"/>
</dbReference>
<keyword evidence="1 5" id="KW-0489">Methyltransferase</keyword>
<dbReference type="GO" id="GO:0032259">
    <property type="term" value="P:methylation"/>
    <property type="evidence" value="ECO:0007669"/>
    <property type="project" value="UniProtKB-KW"/>
</dbReference>
<dbReference type="InterPro" id="IPR029063">
    <property type="entry name" value="SAM-dependent_MTases_sf"/>
</dbReference>
<dbReference type="InterPro" id="IPR036390">
    <property type="entry name" value="WH_DNA-bd_sf"/>
</dbReference>
<dbReference type="InterPro" id="IPR001077">
    <property type="entry name" value="COMT_C"/>
</dbReference>
<dbReference type="AlphaFoldDB" id="A0AAJ0FB54"/>
<dbReference type="SUPFAM" id="SSF53335">
    <property type="entry name" value="S-adenosyl-L-methionine-dependent methyltransferases"/>
    <property type="match status" value="1"/>
</dbReference>
<keyword evidence="6" id="KW-1185">Reference proteome</keyword>
<sequence>MPSSHIVELSIRIAQNTTKVHDFLVSRNLPGPSFDENAPQTLLPPDTDPDIVLAHRAVIDDCRELRMLMLGPREHVMSYQANDLVSQKAITQFRLAHAVPIGGETTFADLAANTGLGPTHIRKLLRHAIAHKIFREPRPGVVAHSAASRALAEDAELHNWVEYATHELWLAAYHTPDAMQKFPGSGEPNETGFAVANNTDKSLFAFFSDHPDRLARFAAVMRFVTKRPELGPELVVDAFPWASLPEGGTVVDVGGSHGLVCFELARRFPQLHFVVQDLDEPVVRHAETQKPAEIAGRVSFMVHDFFEPQPVRDADVYFLRAVLHNWSDTYAVKILRALIPALKPGSRIVVNDVVVPEPGSMSDAQDLRTRTSDMTQVILQNAGDRELADWMALFKAADERFLFRGASPMQGSTRLWVLVVEWDGA</sequence>
<dbReference type="GO" id="GO:0008171">
    <property type="term" value="F:O-methyltransferase activity"/>
    <property type="evidence" value="ECO:0007669"/>
    <property type="project" value="InterPro"/>
</dbReference>
<keyword evidence="2" id="KW-0808">Transferase</keyword>
<proteinExistence type="predicted"/>
<dbReference type="Proteomes" id="UP001239445">
    <property type="component" value="Unassembled WGS sequence"/>
</dbReference>
<evidence type="ECO:0000313" key="5">
    <source>
        <dbReference type="EMBL" id="KAK1757018.1"/>
    </source>
</evidence>
<evidence type="ECO:0000256" key="3">
    <source>
        <dbReference type="ARBA" id="ARBA00022691"/>
    </source>
</evidence>
<accession>A0AAJ0FB54</accession>
<organism evidence="5 6">
    <name type="scientific">Echria macrotheca</name>
    <dbReference type="NCBI Taxonomy" id="438768"/>
    <lineage>
        <taxon>Eukaryota</taxon>
        <taxon>Fungi</taxon>
        <taxon>Dikarya</taxon>
        <taxon>Ascomycota</taxon>
        <taxon>Pezizomycotina</taxon>
        <taxon>Sordariomycetes</taxon>
        <taxon>Sordariomycetidae</taxon>
        <taxon>Sordariales</taxon>
        <taxon>Schizotheciaceae</taxon>
        <taxon>Echria</taxon>
    </lineage>
</organism>
<evidence type="ECO:0000259" key="4">
    <source>
        <dbReference type="Pfam" id="PF00891"/>
    </source>
</evidence>
<dbReference type="Gene3D" id="1.10.10.10">
    <property type="entry name" value="Winged helix-like DNA-binding domain superfamily/Winged helix DNA-binding domain"/>
    <property type="match status" value="1"/>
</dbReference>
<feature type="domain" description="O-methyltransferase C-terminal" evidence="4">
    <location>
        <begin position="244"/>
        <end position="397"/>
    </location>
</feature>
<dbReference type="EMBL" id="MU839831">
    <property type="protein sequence ID" value="KAK1757018.1"/>
    <property type="molecule type" value="Genomic_DNA"/>
</dbReference>
<dbReference type="PROSITE" id="PS51683">
    <property type="entry name" value="SAM_OMT_II"/>
    <property type="match status" value="1"/>
</dbReference>
<gene>
    <name evidence="5" type="ORF">QBC47DRAFT_422078</name>
</gene>
<dbReference type="PANTHER" id="PTHR43712">
    <property type="entry name" value="PUTATIVE (AFU_ORTHOLOGUE AFUA_4G14580)-RELATED"/>
    <property type="match status" value="1"/>
</dbReference>